<organism evidence="1 2">
    <name type="scientific">Trinickia violacea</name>
    <dbReference type="NCBI Taxonomy" id="2571746"/>
    <lineage>
        <taxon>Bacteria</taxon>
        <taxon>Pseudomonadati</taxon>
        <taxon>Pseudomonadota</taxon>
        <taxon>Betaproteobacteria</taxon>
        <taxon>Burkholderiales</taxon>
        <taxon>Burkholderiaceae</taxon>
        <taxon>Trinickia</taxon>
    </lineage>
</organism>
<keyword evidence="2" id="KW-1185">Reference proteome</keyword>
<proteinExistence type="predicted"/>
<evidence type="ECO:0000313" key="2">
    <source>
        <dbReference type="Proteomes" id="UP000298656"/>
    </source>
</evidence>
<gene>
    <name evidence="1" type="ORF">FAZ95_13760</name>
</gene>
<accession>A0A4P8IWG5</accession>
<evidence type="ECO:0000313" key="1">
    <source>
        <dbReference type="EMBL" id="QCP50149.1"/>
    </source>
</evidence>
<reference evidence="1 2" key="1">
    <citation type="submission" date="2019-05" db="EMBL/GenBank/DDBJ databases">
        <title>Burkholderia sp. DHOD12, isolated from subtropical forest soil.</title>
        <authorList>
            <person name="Gao Z.-H."/>
            <person name="Qiu L.-H."/>
        </authorList>
    </citation>
    <scope>NUCLEOTIDE SEQUENCE [LARGE SCALE GENOMIC DNA]</scope>
    <source>
        <strain evidence="1 2">DHOD12</strain>
    </source>
</reference>
<dbReference type="RefSeq" id="WP_137332968.1">
    <property type="nucleotide sequence ID" value="NZ_CP040077.1"/>
</dbReference>
<name>A0A4P8IWG5_9BURK</name>
<dbReference type="OrthoDB" id="6592844at2"/>
<sequence>MSDCTITGDSCGWSEDEYITAIQQNLPKGPIWDLGDDTRVISRFWRAIAVGFSECATYLCGILAELFPCTATTMLARWAAIFGYPSDCPSPPLTTGMLCEWIQLQDSSCAGPTLNFLQQVAAWLGYPQGSLAEWGVPQSSMGCGQLGCMQIGGSPDAPALHGCRQFLLVNVNANADTASADMGCSEMGCNDLSSGNCAPPVATRYAQMGSCGFQLGCSPICGADPPPIMCLISKLIPAHVCVQYREF</sequence>
<protein>
    <recommendedName>
        <fullName evidence="3">DUF2313 domain-containing protein</fullName>
    </recommendedName>
</protein>
<dbReference type="AlphaFoldDB" id="A0A4P8IWG5"/>
<evidence type="ECO:0008006" key="3">
    <source>
        <dbReference type="Google" id="ProtNLM"/>
    </source>
</evidence>
<dbReference type="Proteomes" id="UP000298656">
    <property type="component" value="Chromosome 1"/>
</dbReference>
<dbReference type="EMBL" id="CP040077">
    <property type="protein sequence ID" value="QCP50149.1"/>
    <property type="molecule type" value="Genomic_DNA"/>
</dbReference>
<dbReference type="KEGG" id="tvl:FAZ95_13760"/>